<sequence>METLNTGLARHEDSMPDPNAQTLARLQRVMALVAGQRPDLAEDILEDLPTETRDFAIVEIMAFAASEWTQRGQTLLLQIENPQFYSTARGYYIESVVAEAGLDAALQELEDTNRLEQRLGSPGVLALADALASRGRLQDALEIIQQGAADDEVQYNTQLNALVVGLINDGSVADAESILTYFRDPVRQSIATSAVAAALSMNGGTAQADAAFSQALATMAAVDSPEARFCVFDSLLRNAVDADRADWAVAAARNVSPLPADLAVALGMIVERGAGRLTEDQWRPIVHEAIALLEGQCMATPAARGRLDNSWSQLAFAAARAGDPILALSLNARISDPGWQAQDLSLMISNLIDDSKLQTAFDLLPRLTDMDMRAQGYILLAEVADFSGMTVLGEEAIRMAYALVDGSNHVWLSDETIGNLAQYEARMGNFQGAEMRIRGLTNSELQARAHIINLGFAAVNGSQGDFETYLAIVQNEIDAIPDVGLQHELLRRLAMELIAAGRAEPALNLAGAIEEGTAKDVFLSNVTAILLSHREFALADEAITGMSDPGLRDMQQHQVLLAALRASFSE</sequence>
<reference evidence="1 2" key="1">
    <citation type="submission" date="2018-10" db="EMBL/GenBank/DDBJ databases">
        <authorList>
            <person name="Jung H.S."/>
            <person name="Jeon C.O."/>
        </authorList>
    </citation>
    <scope>NUCLEOTIDE SEQUENCE [LARGE SCALE GENOMIC DNA]</scope>
    <source>
        <strain evidence="1 2">MA-7-27</strain>
    </source>
</reference>
<keyword evidence="2" id="KW-1185">Reference proteome</keyword>
<dbReference type="RefSeq" id="WP_121899515.1">
    <property type="nucleotide sequence ID" value="NZ_RCNT01000012.1"/>
</dbReference>
<proteinExistence type="predicted"/>
<evidence type="ECO:0000313" key="2">
    <source>
        <dbReference type="Proteomes" id="UP000281343"/>
    </source>
</evidence>
<dbReference type="Proteomes" id="UP000281343">
    <property type="component" value="Unassembled WGS sequence"/>
</dbReference>
<gene>
    <name evidence="1" type="ORF">D9R08_17985</name>
</gene>
<dbReference type="AlphaFoldDB" id="A0A3L9XWP0"/>
<dbReference type="EMBL" id="RCNT01000012">
    <property type="protein sequence ID" value="RMA40722.1"/>
    <property type="molecule type" value="Genomic_DNA"/>
</dbReference>
<accession>A0A3L9XWP0</accession>
<protein>
    <submittedName>
        <fullName evidence="1">Uncharacterized protein</fullName>
    </submittedName>
</protein>
<evidence type="ECO:0000313" key="1">
    <source>
        <dbReference type="EMBL" id="RMA40722.1"/>
    </source>
</evidence>
<comment type="caution">
    <text evidence="1">The sequence shown here is derived from an EMBL/GenBank/DDBJ whole genome shotgun (WGS) entry which is preliminary data.</text>
</comment>
<name>A0A3L9XWP0_9RHOB</name>
<dbReference type="InterPro" id="IPR011990">
    <property type="entry name" value="TPR-like_helical_dom_sf"/>
</dbReference>
<organism evidence="1 2">
    <name type="scientific">Rhodophyticola porphyridii</name>
    <dbReference type="NCBI Taxonomy" id="1852017"/>
    <lineage>
        <taxon>Bacteria</taxon>
        <taxon>Pseudomonadati</taxon>
        <taxon>Pseudomonadota</taxon>
        <taxon>Alphaproteobacteria</taxon>
        <taxon>Rhodobacterales</taxon>
        <taxon>Roseobacteraceae</taxon>
        <taxon>Rhodophyticola</taxon>
    </lineage>
</organism>
<dbReference type="Gene3D" id="1.25.40.10">
    <property type="entry name" value="Tetratricopeptide repeat domain"/>
    <property type="match status" value="2"/>
</dbReference>